<comment type="caution">
    <text evidence="1">The sequence shown here is derived from an EMBL/GenBank/DDBJ whole genome shotgun (WGS) entry which is preliminary data.</text>
</comment>
<dbReference type="EMBL" id="BMAV01005767">
    <property type="protein sequence ID" value="GFY47115.1"/>
    <property type="molecule type" value="Genomic_DNA"/>
</dbReference>
<name>A0A8X7BX40_9ARAC</name>
<organism evidence="1 2">
    <name type="scientific">Trichonephila inaurata madagascariensis</name>
    <dbReference type="NCBI Taxonomy" id="2747483"/>
    <lineage>
        <taxon>Eukaryota</taxon>
        <taxon>Metazoa</taxon>
        <taxon>Ecdysozoa</taxon>
        <taxon>Arthropoda</taxon>
        <taxon>Chelicerata</taxon>
        <taxon>Arachnida</taxon>
        <taxon>Araneae</taxon>
        <taxon>Araneomorphae</taxon>
        <taxon>Entelegynae</taxon>
        <taxon>Araneoidea</taxon>
        <taxon>Nephilidae</taxon>
        <taxon>Trichonephila</taxon>
        <taxon>Trichonephila inaurata</taxon>
    </lineage>
</organism>
<gene>
    <name evidence="1" type="ORF">TNIN_375481</name>
</gene>
<keyword evidence="2" id="KW-1185">Reference proteome</keyword>
<protein>
    <submittedName>
        <fullName evidence="1">Uncharacterized protein</fullName>
    </submittedName>
</protein>
<dbReference type="Proteomes" id="UP000886998">
    <property type="component" value="Unassembled WGS sequence"/>
</dbReference>
<proteinExistence type="predicted"/>
<evidence type="ECO:0000313" key="2">
    <source>
        <dbReference type="Proteomes" id="UP000886998"/>
    </source>
</evidence>
<evidence type="ECO:0000313" key="1">
    <source>
        <dbReference type="EMBL" id="GFY47115.1"/>
    </source>
</evidence>
<accession>A0A8X7BX40</accession>
<dbReference type="AlphaFoldDB" id="A0A8X7BX40"/>
<sequence length="80" mass="9561">MNDENPTFERTLNKCDHQQHWAAFPYPKKEPTTVVQNQEINRQQRHDPSKFELVEQTVSAEFYEAVLKRSCCDQYIELCQ</sequence>
<reference evidence="1" key="1">
    <citation type="submission" date="2020-08" db="EMBL/GenBank/DDBJ databases">
        <title>Multicomponent nature underlies the extraordinary mechanical properties of spider dragline silk.</title>
        <authorList>
            <person name="Kono N."/>
            <person name="Nakamura H."/>
            <person name="Mori M."/>
            <person name="Yoshida Y."/>
            <person name="Ohtoshi R."/>
            <person name="Malay A.D."/>
            <person name="Moran D.A.P."/>
            <person name="Tomita M."/>
            <person name="Numata K."/>
            <person name="Arakawa K."/>
        </authorList>
    </citation>
    <scope>NUCLEOTIDE SEQUENCE</scope>
</reference>